<sequence>MVHAGPRRLNRLPQRLDYTLIPPPLDLSRPLVDEKAALPAIIVTPSSPSGDRDFAIAFLAPIQKPTIRERVSDMLPSVPKLSTFQARLPSQIRLPASPYKNEFDTSSSWSLKARASTTILMAILVFIMGCHLLLHSLASHHPRLDYGTAAEDSVLSAVLSGNVDNISGTHRDPSDSATPAFGGAFNLHALWAPGHTIDGKRHAHFVSERKVDPQADPVADA</sequence>
<dbReference type="AlphaFoldDB" id="A0A0C3S1Z2"/>
<gene>
    <name evidence="1" type="ORF">PHLGIDRAFT_18712</name>
</gene>
<reference evidence="1 2" key="1">
    <citation type="journal article" date="2014" name="PLoS Genet.">
        <title>Analysis of the Phlebiopsis gigantea genome, transcriptome and secretome provides insight into its pioneer colonization strategies of wood.</title>
        <authorList>
            <person name="Hori C."/>
            <person name="Ishida T."/>
            <person name="Igarashi K."/>
            <person name="Samejima M."/>
            <person name="Suzuki H."/>
            <person name="Master E."/>
            <person name="Ferreira P."/>
            <person name="Ruiz-Duenas F.J."/>
            <person name="Held B."/>
            <person name="Canessa P."/>
            <person name="Larrondo L.F."/>
            <person name="Schmoll M."/>
            <person name="Druzhinina I.S."/>
            <person name="Kubicek C.P."/>
            <person name="Gaskell J.A."/>
            <person name="Kersten P."/>
            <person name="St John F."/>
            <person name="Glasner J."/>
            <person name="Sabat G."/>
            <person name="Splinter BonDurant S."/>
            <person name="Syed K."/>
            <person name="Yadav J."/>
            <person name="Mgbeahuruike A.C."/>
            <person name="Kovalchuk A."/>
            <person name="Asiegbu F.O."/>
            <person name="Lackner G."/>
            <person name="Hoffmeister D."/>
            <person name="Rencoret J."/>
            <person name="Gutierrez A."/>
            <person name="Sun H."/>
            <person name="Lindquist E."/>
            <person name="Barry K."/>
            <person name="Riley R."/>
            <person name="Grigoriev I.V."/>
            <person name="Henrissat B."/>
            <person name="Kues U."/>
            <person name="Berka R.M."/>
            <person name="Martinez A.T."/>
            <person name="Covert S.F."/>
            <person name="Blanchette R.A."/>
            <person name="Cullen D."/>
        </authorList>
    </citation>
    <scope>NUCLEOTIDE SEQUENCE [LARGE SCALE GENOMIC DNA]</scope>
    <source>
        <strain evidence="1 2">11061_1 CR5-6</strain>
    </source>
</reference>
<protein>
    <submittedName>
        <fullName evidence="1">Uncharacterized protein</fullName>
    </submittedName>
</protein>
<dbReference type="Proteomes" id="UP000053257">
    <property type="component" value="Unassembled WGS sequence"/>
</dbReference>
<evidence type="ECO:0000313" key="2">
    <source>
        <dbReference type="Proteomes" id="UP000053257"/>
    </source>
</evidence>
<name>A0A0C3S1Z2_PHLG1</name>
<accession>A0A0C3S1Z2</accession>
<keyword evidence="2" id="KW-1185">Reference proteome</keyword>
<dbReference type="HOGENOM" id="CLU_112530_0_0_1"/>
<dbReference type="EMBL" id="KN840469">
    <property type="protein sequence ID" value="KIP09206.1"/>
    <property type="molecule type" value="Genomic_DNA"/>
</dbReference>
<evidence type="ECO:0000313" key="1">
    <source>
        <dbReference type="EMBL" id="KIP09206.1"/>
    </source>
</evidence>
<proteinExistence type="predicted"/>
<dbReference type="OrthoDB" id="3259878at2759"/>
<organism evidence="1 2">
    <name type="scientific">Phlebiopsis gigantea (strain 11061_1 CR5-6)</name>
    <name type="common">White-rot fungus</name>
    <name type="synonym">Peniophora gigantea</name>
    <dbReference type="NCBI Taxonomy" id="745531"/>
    <lineage>
        <taxon>Eukaryota</taxon>
        <taxon>Fungi</taxon>
        <taxon>Dikarya</taxon>
        <taxon>Basidiomycota</taxon>
        <taxon>Agaricomycotina</taxon>
        <taxon>Agaricomycetes</taxon>
        <taxon>Polyporales</taxon>
        <taxon>Phanerochaetaceae</taxon>
        <taxon>Phlebiopsis</taxon>
    </lineage>
</organism>